<dbReference type="PROSITE" id="PS50835">
    <property type="entry name" value="IG_LIKE"/>
    <property type="match status" value="1"/>
</dbReference>
<dbReference type="InterPro" id="IPR003599">
    <property type="entry name" value="Ig_sub"/>
</dbReference>
<dbReference type="InterPro" id="IPR013783">
    <property type="entry name" value="Ig-like_fold"/>
</dbReference>
<accession>A0A6J2VWG1</accession>
<evidence type="ECO:0000256" key="4">
    <source>
        <dbReference type="ARBA" id="ARBA00022729"/>
    </source>
</evidence>
<dbReference type="InParanoid" id="A0A6J2VWG1"/>
<dbReference type="GO" id="GO:0042130">
    <property type="term" value="P:negative regulation of T cell proliferation"/>
    <property type="evidence" value="ECO:0007669"/>
    <property type="project" value="TreeGrafter"/>
</dbReference>
<keyword evidence="3" id="KW-0812">Transmembrane</keyword>
<dbReference type="PANTHER" id="PTHR25466">
    <property type="entry name" value="T-LYMPHOCYTE ACTIVATION ANTIGEN"/>
    <property type="match status" value="1"/>
</dbReference>
<keyword evidence="6" id="KW-0472">Membrane</keyword>
<dbReference type="Proteomes" id="UP000504632">
    <property type="component" value="Chromosome 8"/>
</dbReference>
<feature type="signal peptide" evidence="11">
    <location>
        <begin position="1"/>
        <end position="20"/>
    </location>
</feature>
<dbReference type="InterPro" id="IPR051713">
    <property type="entry name" value="T-cell_Activation_Regulation"/>
</dbReference>
<evidence type="ECO:0000256" key="5">
    <source>
        <dbReference type="ARBA" id="ARBA00022989"/>
    </source>
</evidence>
<dbReference type="InterPro" id="IPR036179">
    <property type="entry name" value="Ig-like_dom_sf"/>
</dbReference>
<sequence length="152" mass="17170">MDRRCLVVWLLVSLTDKVSSQVKVEGVKGGKAVLPCVYTKTIMERDMVTIFWRLNDEKKVYDVAAGNTVLTQQDPEFKARAQTFPEEYSKGNYSLSLRDLRVTDVGTYFCYIPPLNVKQQIQLHVEDGPEARSSSMRASLVPAVLLCLILLL</sequence>
<evidence type="ECO:0000256" key="10">
    <source>
        <dbReference type="ARBA" id="ARBA00023319"/>
    </source>
</evidence>
<dbReference type="GO" id="GO:0042102">
    <property type="term" value="P:positive regulation of T cell proliferation"/>
    <property type="evidence" value="ECO:0007669"/>
    <property type="project" value="TreeGrafter"/>
</dbReference>
<dbReference type="GO" id="GO:0007166">
    <property type="term" value="P:cell surface receptor signaling pathway"/>
    <property type="evidence" value="ECO:0007669"/>
    <property type="project" value="TreeGrafter"/>
</dbReference>
<evidence type="ECO:0000256" key="1">
    <source>
        <dbReference type="ARBA" id="ARBA00004251"/>
    </source>
</evidence>
<feature type="chain" id="PRO_5026864159" evidence="11">
    <location>
        <begin position="21"/>
        <end position="152"/>
    </location>
</feature>
<evidence type="ECO:0000256" key="9">
    <source>
        <dbReference type="ARBA" id="ARBA00023180"/>
    </source>
</evidence>
<keyword evidence="10" id="KW-0393">Immunoglobulin domain</keyword>
<evidence type="ECO:0000259" key="12">
    <source>
        <dbReference type="PROSITE" id="PS50835"/>
    </source>
</evidence>
<dbReference type="AlphaFoldDB" id="A0A6J2VWG1"/>
<feature type="domain" description="Ig-like" evidence="12">
    <location>
        <begin position="28"/>
        <end position="112"/>
    </location>
</feature>
<dbReference type="GO" id="GO:0071222">
    <property type="term" value="P:cellular response to lipopolysaccharide"/>
    <property type="evidence" value="ECO:0007669"/>
    <property type="project" value="TreeGrafter"/>
</dbReference>
<keyword evidence="2" id="KW-1003">Cell membrane</keyword>
<dbReference type="Pfam" id="PF07686">
    <property type="entry name" value="V-set"/>
    <property type="match status" value="1"/>
</dbReference>
<evidence type="ECO:0000313" key="13">
    <source>
        <dbReference type="Proteomes" id="UP000504632"/>
    </source>
</evidence>
<keyword evidence="13" id="KW-1185">Reference proteome</keyword>
<gene>
    <name evidence="14" type="primary">LOC115818216</name>
</gene>
<dbReference type="InterPro" id="IPR013106">
    <property type="entry name" value="Ig_V-set"/>
</dbReference>
<dbReference type="GO" id="GO:0006955">
    <property type="term" value="P:immune response"/>
    <property type="evidence" value="ECO:0007669"/>
    <property type="project" value="TreeGrafter"/>
</dbReference>
<dbReference type="OrthoDB" id="9898017at2759"/>
<dbReference type="GO" id="GO:0009897">
    <property type="term" value="C:external side of plasma membrane"/>
    <property type="evidence" value="ECO:0007669"/>
    <property type="project" value="TreeGrafter"/>
</dbReference>
<dbReference type="SUPFAM" id="SSF48726">
    <property type="entry name" value="Immunoglobulin"/>
    <property type="match status" value="1"/>
</dbReference>
<dbReference type="RefSeq" id="XP_030637395.1">
    <property type="nucleotide sequence ID" value="XM_030781535.1"/>
</dbReference>
<dbReference type="InterPro" id="IPR007110">
    <property type="entry name" value="Ig-like_dom"/>
</dbReference>
<dbReference type="GO" id="GO:0031295">
    <property type="term" value="P:T cell costimulation"/>
    <property type="evidence" value="ECO:0007669"/>
    <property type="project" value="TreeGrafter"/>
</dbReference>
<keyword evidence="5" id="KW-1133">Transmembrane helix</keyword>
<proteinExistence type="predicted"/>
<keyword evidence="9" id="KW-0325">Glycoprotein</keyword>
<evidence type="ECO:0000313" key="14">
    <source>
        <dbReference type="RefSeq" id="XP_030637395.1"/>
    </source>
</evidence>
<evidence type="ECO:0000256" key="7">
    <source>
        <dbReference type="ARBA" id="ARBA00023157"/>
    </source>
</evidence>
<comment type="subcellular location">
    <subcellularLocation>
        <location evidence="1">Cell membrane</location>
        <topology evidence="1">Single-pass type I membrane protein</topology>
    </subcellularLocation>
</comment>
<evidence type="ECO:0000256" key="8">
    <source>
        <dbReference type="ARBA" id="ARBA00023170"/>
    </source>
</evidence>
<reference evidence="14" key="1">
    <citation type="submission" date="2025-08" db="UniProtKB">
        <authorList>
            <consortium name="RefSeq"/>
        </authorList>
    </citation>
    <scope>IDENTIFICATION</scope>
</reference>
<keyword evidence="8" id="KW-0675">Receptor</keyword>
<protein>
    <submittedName>
        <fullName evidence="14">CD276 antigen homolog</fullName>
    </submittedName>
</protein>
<evidence type="ECO:0000256" key="11">
    <source>
        <dbReference type="SAM" id="SignalP"/>
    </source>
</evidence>
<organism evidence="13 14">
    <name type="scientific">Chanos chanos</name>
    <name type="common">Milkfish</name>
    <name type="synonym">Mugil chanos</name>
    <dbReference type="NCBI Taxonomy" id="29144"/>
    <lineage>
        <taxon>Eukaryota</taxon>
        <taxon>Metazoa</taxon>
        <taxon>Chordata</taxon>
        <taxon>Craniata</taxon>
        <taxon>Vertebrata</taxon>
        <taxon>Euteleostomi</taxon>
        <taxon>Actinopterygii</taxon>
        <taxon>Neopterygii</taxon>
        <taxon>Teleostei</taxon>
        <taxon>Ostariophysi</taxon>
        <taxon>Gonorynchiformes</taxon>
        <taxon>Chanidae</taxon>
        <taxon>Chanos</taxon>
    </lineage>
</organism>
<name>A0A6J2VWG1_CHACN</name>
<dbReference type="SMART" id="SM00409">
    <property type="entry name" value="IG"/>
    <property type="match status" value="1"/>
</dbReference>
<evidence type="ECO:0000256" key="3">
    <source>
        <dbReference type="ARBA" id="ARBA00022692"/>
    </source>
</evidence>
<keyword evidence="7" id="KW-1015">Disulfide bond</keyword>
<dbReference type="Gene3D" id="2.60.40.10">
    <property type="entry name" value="Immunoglobulins"/>
    <property type="match status" value="1"/>
</dbReference>
<evidence type="ECO:0000256" key="6">
    <source>
        <dbReference type="ARBA" id="ARBA00023136"/>
    </source>
</evidence>
<dbReference type="GeneID" id="115818216"/>
<dbReference type="PANTHER" id="PTHR25466:SF14">
    <property type="entry name" value="BUTYROPHILIN SUBFAMILY 2 MEMBER A2-LIKE-RELATED"/>
    <property type="match status" value="1"/>
</dbReference>
<keyword evidence="4 11" id="KW-0732">Signal</keyword>
<evidence type="ECO:0000256" key="2">
    <source>
        <dbReference type="ARBA" id="ARBA00022475"/>
    </source>
</evidence>